<gene>
    <name evidence="1" type="ORF">S01H4_15981</name>
</gene>
<evidence type="ECO:0008006" key="2">
    <source>
        <dbReference type="Google" id="ProtNLM"/>
    </source>
</evidence>
<protein>
    <recommendedName>
        <fullName evidence="2">ATP-grasp domain-containing protein</fullName>
    </recommendedName>
</protein>
<name>X1AIB6_9ZZZZ</name>
<dbReference type="Pfam" id="PF13549">
    <property type="entry name" value="ATP-grasp_5"/>
    <property type="match status" value="1"/>
</dbReference>
<dbReference type="PANTHER" id="PTHR42793">
    <property type="entry name" value="COA BINDING DOMAIN CONTAINING PROTEIN"/>
    <property type="match status" value="1"/>
</dbReference>
<organism evidence="1">
    <name type="scientific">marine sediment metagenome</name>
    <dbReference type="NCBI Taxonomy" id="412755"/>
    <lineage>
        <taxon>unclassified sequences</taxon>
        <taxon>metagenomes</taxon>
        <taxon>ecological metagenomes</taxon>
    </lineage>
</organism>
<feature type="non-terminal residue" evidence="1">
    <location>
        <position position="1"/>
    </location>
</feature>
<reference evidence="1" key="1">
    <citation type="journal article" date="2014" name="Front. Microbiol.">
        <title>High frequency of phylogenetically diverse reductive dehalogenase-homologous genes in deep subseafloor sedimentary metagenomes.</title>
        <authorList>
            <person name="Kawai M."/>
            <person name="Futagami T."/>
            <person name="Toyoda A."/>
            <person name="Takaki Y."/>
            <person name="Nishi S."/>
            <person name="Hori S."/>
            <person name="Arai W."/>
            <person name="Tsubouchi T."/>
            <person name="Morono Y."/>
            <person name="Uchiyama I."/>
            <person name="Ito T."/>
            <person name="Fujiyama A."/>
            <person name="Inagaki F."/>
            <person name="Takami H."/>
        </authorList>
    </citation>
    <scope>NUCLEOTIDE SEQUENCE</scope>
    <source>
        <strain evidence="1">Expedition CK06-06</strain>
    </source>
</reference>
<dbReference type="SUPFAM" id="SSF56059">
    <property type="entry name" value="Glutathione synthetase ATP-binding domain-like"/>
    <property type="match status" value="1"/>
</dbReference>
<dbReference type="AlphaFoldDB" id="X1AIB6"/>
<proteinExistence type="predicted"/>
<sequence length="89" mass="10150">EVLKDVVFRVLPISPFSARNMIREIRSARLLEGFRGIPPYDKKAIERLILAVSEVIEAYPEIQELDLNPVIVHENGLKIADARVILKED</sequence>
<evidence type="ECO:0000313" key="1">
    <source>
        <dbReference type="EMBL" id="GAG72393.1"/>
    </source>
</evidence>
<dbReference type="Gene3D" id="3.30.470.20">
    <property type="entry name" value="ATP-grasp fold, B domain"/>
    <property type="match status" value="1"/>
</dbReference>
<comment type="caution">
    <text evidence="1">The sequence shown here is derived from an EMBL/GenBank/DDBJ whole genome shotgun (WGS) entry which is preliminary data.</text>
</comment>
<accession>X1AIB6</accession>
<dbReference type="PANTHER" id="PTHR42793:SF1">
    <property type="entry name" value="PEPTIDYL-LYSINE N-ACETYLTRANSFERASE PATZ"/>
    <property type="match status" value="1"/>
</dbReference>
<dbReference type="EMBL" id="BART01007000">
    <property type="protein sequence ID" value="GAG72393.1"/>
    <property type="molecule type" value="Genomic_DNA"/>
</dbReference>